<keyword evidence="5" id="KW-0677">Repeat</keyword>
<keyword evidence="6 10" id="KW-1133">Transmembrane helix</keyword>
<feature type="transmembrane region" description="Helical" evidence="10">
    <location>
        <begin position="210"/>
        <end position="231"/>
    </location>
</feature>
<feature type="transmembrane region" description="Helical" evidence="10">
    <location>
        <begin position="270"/>
        <end position="288"/>
    </location>
</feature>
<comment type="similarity">
    <text evidence="2 9">Belongs to the mitochondrial carrier (TC 2.A.29) family.</text>
</comment>
<dbReference type="EMBL" id="CP056066">
    <property type="protein sequence ID" value="UKJ88876.1"/>
    <property type="molecule type" value="Genomic_DNA"/>
</dbReference>
<evidence type="ECO:0000256" key="10">
    <source>
        <dbReference type="SAM" id="Phobius"/>
    </source>
</evidence>
<dbReference type="SUPFAM" id="SSF103506">
    <property type="entry name" value="Mitochondrial carrier"/>
    <property type="match status" value="1"/>
</dbReference>
<evidence type="ECO:0000256" key="7">
    <source>
        <dbReference type="ARBA" id="ARBA00023136"/>
    </source>
</evidence>
<feature type="transmembrane region" description="Helical" evidence="10">
    <location>
        <begin position="104"/>
        <end position="124"/>
    </location>
</feature>
<dbReference type="GO" id="GO:0055085">
    <property type="term" value="P:transmembrane transport"/>
    <property type="evidence" value="ECO:0007669"/>
    <property type="project" value="InterPro"/>
</dbReference>
<evidence type="ECO:0000313" key="12">
    <source>
        <dbReference type="Proteomes" id="UP000244803"/>
    </source>
</evidence>
<dbReference type="AlphaFoldDB" id="A0A976M5L9"/>
<evidence type="ECO:0000313" key="11">
    <source>
        <dbReference type="EMBL" id="UKJ88876.1"/>
    </source>
</evidence>
<evidence type="ECO:0000256" key="3">
    <source>
        <dbReference type="ARBA" id="ARBA00022448"/>
    </source>
</evidence>
<protein>
    <submittedName>
        <fullName evidence="11">Mitochondrial carrier protein</fullName>
    </submittedName>
</protein>
<dbReference type="GO" id="GO:0016020">
    <property type="term" value="C:membrane"/>
    <property type="evidence" value="ECO:0007669"/>
    <property type="project" value="UniProtKB-SubCell"/>
</dbReference>
<comment type="subcellular location">
    <subcellularLocation>
        <location evidence="1">Membrane</location>
        <topology evidence="1">Multi-pass membrane protein</topology>
    </subcellularLocation>
</comment>
<evidence type="ECO:0000256" key="9">
    <source>
        <dbReference type="RuleBase" id="RU000488"/>
    </source>
</evidence>
<dbReference type="InterPro" id="IPR002067">
    <property type="entry name" value="MCP"/>
</dbReference>
<keyword evidence="7 8" id="KW-0472">Membrane</keyword>
<organism evidence="11 12">
    <name type="scientific">Theileria orientalis</name>
    <dbReference type="NCBI Taxonomy" id="68886"/>
    <lineage>
        <taxon>Eukaryota</taxon>
        <taxon>Sar</taxon>
        <taxon>Alveolata</taxon>
        <taxon>Apicomplexa</taxon>
        <taxon>Aconoidasida</taxon>
        <taxon>Piroplasmida</taxon>
        <taxon>Theileriidae</taxon>
        <taxon>Theileria</taxon>
    </lineage>
</organism>
<keyword evidence="3 9" id="KW-0813">Transport</keyword>
<dbReference type="PANTHER" id="PTHR45667">
    <property type="entry name" value="S-ADENOSYLMETHIONINE MITOCHONDRIAL CARRIER PROTEIN"/>
    <property type="match status" value="1"/>
</dbReference>
<feature type="repeat" description="Solcar" evidence="8">
    <location>
        <begin position="105"/>
        <end position="187"/>
    </location>
</feature>
<dbReference type="Gene3D" id="1.50.40.10">
    <property type="entry name" value="Mitochondrial carrier domain"/>
    <property type="match status" value="2"/>
</dbReference>
<dbReference type="InterPro" id="IPR023395">
    <property type="entry name" value="MCP_dom_sf"/>
</dbReference>
<evidence type="ECO:0000256" key="2">
    <source>
        <dbReference type="ARBA" id="ARBA00006375"/>
    </source>
</evidence>
<evidence type="ECO:0000256" key="8">
    <source>
        <dbReference type="PROSITE-ProRule" id="PRU00282"/>
    </source>
</evidence>
<evidence type="ECO:0000256" key="5">
    <source>
        <dbReference type="ARBA" id="ARBA00022737"/>
    </source>
</evidence>
<sequence>MDHVANVVCGGIAGVVADLSLYPLDTLKTRSQVKKEILFPNKPDFLKYKIVYKPSRNFRCTSLYSGLAVLIGGDLPSSAAFYGIYELTKDKLHANKDSDKQAVFPLPIIYFLGSTFGQISSLVIRNPFEVVKQQLQAGMYTRTAEAFYNIQRLQGFRGFYAGFFSTLMREIPFDGIQFVLWEKFRSLKSASELSCFIADKTNMSRSSGHVIVSALCGSVAGGIAGAVTTPLDVAKTRLMTQGKNRLYKSTWDCLSKIAADEGPGSLFKGLGLRVSWLTIGGFIFFAVLEAGKVTIRPIILRSYDSKKSE</sequence>
<proteinExistence type="inferred from homology"/>
<accession>A0A976M5L9</accession>
<name>A0A976M5L9_THEOR</name>
<evidence type="ECO:0000256" key="1">
    <source>
        <dbReference type="ARBA" id="ARBA00004141"/>
    </source>
</evidence>
<keyword evidence="4 8" id="KW-0812">Transmembrane</keyword>
<feature type="transmembrane region" description="Helical" evidence="10">
    <location>
        <begin position="63"/>
        <end position="84"/>
    </location>
</feature>
<dbReference type="OrthoDB" id="276989at2759"/>
<reference evidence="11" key="1">
    <citation type="submission" date="2022-07" db="EMBL/GenBank/DDBJ databases">
        <title>Evaluation of T. orientalis genome assembly methods using nanopore sequencing and analysis of variation between genomes.</title>
        <authorList>
            <person name="Yam J."/>
            <person name="Micallef M.L."/>
            <person name="Liu M."/>
            <person name="Djordjevic S.P."/>
            <person name="Bogema D.R."/>
            <person name="Jenkins C."/>
        </authorList>
    </citation>
    <scope>NUCLEOTIDE SEQUENCE</scope>
    <source>
        <strain evidence="11">Fish Creek</strain>
    </source>
</reference>
<feature type="repeat" description="Solcar" evidence="8">
    <location>
        <begin position="1"/>
        <end position="91"/>
    </location>
</feature>
<dbReference type="InterPro" id="IPR018108">
    <property type="entry name" value="MCP_transmembrane"/>
</dbReference>
<gene>
    <name evidence="11" type="ORF">MACJ_002122</name>
</gene>
<feature type="repeat" description="Solcar" evidence="8">
    <location>
        <begin position="208"/>
        <end position="294"/>
    </location>
</feature>
<dbReference type="PRINTS" id="PR00926">
    <property type="entry name" value="MITOCARRIER"/>
</dbReference>
<evidence type="ECO:0000256" key="4">
    <source>
        <dbReference type="ARBA" id="ARBA00022692"/>
    </source>
</evidence>
<dbReference type="Pfam" id="PF00153">
    <property type="entry name" value="Mito_carr"/>
    <property type="match status" value="3"/>
</dbReference>
<dbReference type="Proteomes" id="UP000244803">
    <property type="component" value="Chromosome 3"/>
</dbReference>
<evidence type="ECO:0000256" key="6">
    <source>
        <dbReference type="ARBA" id="ARBA00022989"/>
    </source>
</evidence>
<dbReference type="PROSITE" id="PS50920">
    <property type="entry name" value="SOLCAR"/>
    <property type="match status" value="3"/>
</dbReference>